<evidence type="ECO:0008006" key="4">
    <source>
        <dbReference type="Google" id="ProtNLM"/>
    </source>
</evidence>
<keyword evidence="1" id="KW-0732">Signal</keyword>
<dbReference type="RefSeq" id="WP_354012432.1">
    <property type="nucleotide sequence ID" value="NZ_JBEPMU010000001.1"/>
</dbReference>
<evidence type="ECO:0000313" key="3">
    <source>
        <dbReference type="Proteomes" id="UP001549184"/>
    </source>
</evidence>
<feature type="chain" id="PRO_5046082526" description="SGNH hydrolase-type esterase domain-containing protein" evidence="1">
    <location>
        <begin position="29"/>
        <end position="449"/>
    </location>
</feature>
<dbReference type="SUPFAM" id="SSF52266">
    <property type="entry name" value="SGNH hydrolase"/>
    <property type="match status" value="1"/>
</dbReference>
<sequence>MAPVSRLLIISAWCAGLLALSLPHSAQAQDARLASPVDDLVCPHAAPAPKAVTTHPAASVSMAGNQMPSDAELGPLVRTTVREQPALDPQAIAGFAIGNGTPRRMAFWGDSHIAGGPFMPTLISVLRDKGLSVAPRFLPPTMGRANVNLPGLRAYCIGSDWNTDIAYTSPNPIDIGPALVNRVAVAGPESYLWLDLRDASRQPDVQQVQVVYNAPSGATIDYAIDNGALHSASLTSGGTSQTLTVRSDRPISTLKLRVSQGKLVLYGFVLDPVQPPAVTFDVFGLPSATVKGWANANPQLIAQALHGVSYDGVVLEYGTNEGADPDFDRDKYAALLSKALTNMRTVFPSASCVLVGPPDRGVLRQGKGAPLPLLAYSRVHQQIENTQREVGSRFGCVAWSWQGLMGGQGGSYGWAHAQPSLMGRDLIHLSPDGYRRTGRALAKSLGWTP</sequence>
<accession>A0ABV2JQ62</accession>
<gene>
    <name evidence="2" type="ORF">ABIC75_000668</name>
</gene>
<protein>
    <recommendedName>
        <fullName evidence="4">SGNH hydrolase-type esterase domain-containing protein</fullName>
    </recommendedName>
</protein>
<evidence type="ECO:0000313" key="2">
    <source>
        <dbReference type="EMBL" id="MET3650966.1"/>
    </source>
</evidence>
<dbReference type="Proteomes" id="UP001549184">
    <property type="component" value="Unassembled WGS sequence"/>
</dbReference>
<comment type="caution">
    <text evidence="2">The sequence shown here is derived from an EMBL/GenBank/DDBJ whole genome shotgun (WGS) entry which is preliminary data.</text>
</comment>
<feature type="signal peptide" evidence="1">
    <location>
        <begin position="1"/>
        <end position="28"/>
    </location>
</feature>
<dbReference type="Gene3D" id="2.60.120.1360">
    <property type="match status" value="1"/>
</dbReference>
<dbReference type="EMBL" id="JBEPMU010000001">
    <property type="protein sequence ID" value="MET3650966.1"/>
    <property type="molecule type" value="Genomic_DNA"/>
</dbReference>
<dbReference type="Gene3D" id="3.40.50.1110">
    <property type="entry name" value="SGNH hydrolase"/>
    <property type="match status" value="1"/>
</dbReference>
<reference evidence="2 3" key="1">
    <citation type="submission" date="2024-06" db="EMBL/GenBank/DDBJ databases">
        <title>Sorghum-associated microbial communities from plants grown in Nebraska, USA.</title>
        <authorList>
            <person name="Schachtman D."/>
        </authorList>
    </citation>
    <scope>NUCLEOTIDE SEQUENCE [LARGE SCALE GENOMIC DNA]</scope>
    <source>
        <strain evidence="2 3">1073</strain>
    </source>
</reference>
<proteinExistence type="predicted"/>
<keyword evidence="3" id="KW-1185">Reference proteome</keyword>
<evidence type="ECO:0000256" key="1">
    <source>
        <dbReference type="SAM" id="SignalP"/>
    </source>
</evidence>
<organism evidence="2 3">
    <name type="scientific">Dyella japonica</name>
    <dbReference type="NCBI Taxonomy" id="231455"/>
    <lineage>
        <taxon>Bacteria</taxon>
        <taxon>Pseudomonadati</taxon>
        <taxon>Pseudomonadota</taxon>
        <taxon>Gammaproteobacteria</taxon>
        <taxon>Lysobacterales</taxon>
        <taxon>Rhodanobacteraceae</taxon>
        <taxon>Dyella</taxon>
    </lineage>
</organism>
<name>A0ABV2JQ62_9GAMM</name>
<dbReference type="InterPro" id="IPR036514">
    <property type="entry name" value="SGNH_hydro_sf"/>
</dbReference>